<name>A0ABQ5JP97_9LACO</name>
<dbReference type="EMBL" id="BQXO01000002">
    <property type="protein sequence ID" value="GKT05389.1"/>
    <property type="molecule type" value="Genomic_DNA"/>
</dbReference>
<gene>
    <name evidence="1" type="ORF">JCM31185_06780</name>
</gene>
<reference evidence="1 2" key="1">
    <citation type="submission" date="2022-03" db="EMBL/GenBank/DDBJ databases">
        <title>Draft genome sequence of Furfurilactobacillus curtus JCM 31185.</title>
        <authorList>
            <person name="Suzuki S."/>
            <person name="Endo A."/>
            <person name="Kajikawa A."/>
        </authorList>
    </citation>
    <scope>NUCLEOTIDE SEQUENCE [LARGE SCALE GENOMIC DNA]</scope>
    <source>
        <strain evidence="1 2">JCM 31185</strain>
    </source>
</reference>
<accession>A0ABQ5JP97</accession>
<sequence>MDELSIATKQISDYLGMVVVAKELTQESVVLTSDEVDAEILGAMPISLLSGWVIVDMYESDIGDQSVMIYFIREASGVGDPIVEGCVVNNEKIIWTQILGKGENE</sequence>
<dbReference type="Proteomes" id="UP001628078">
    <property type="component" value="Unassembled WGS sequence"/>
</dbReference>
<evidence type="ECO:0000313" key="1">
    <source>
        <dbReference type="EMBL" id="GKT05389.1"/>
    </source>
</evidence>
<evidence type="ECO:0000313" key="2">
    <source>
        <dbReference type="Proteomes" id="UP001628078"/>
    </source>
</evidence>
<dbReference type="RefSeq" id="WP_407882649.1">
    <property type="nucleotide sequence ID" value="NZ_BQXO01000002.1"/>
</dbReference>
<protein>
    <submittedName>
        <fullName evidence="1">Uncharacterized protein</fullName>
    </submittedName>
</protein>
<comment type="caution">
    <text evidence="1">The sequence shown here is derived from an EMBL/GenBank/DDBJ whole genome shotgun (WGS) entry which is preliminary data.</text>
</comment>
<keyword evidence="2" id="KW-1185">Reference proteome</keyword>
<organism evidence="1 2">
    <name type="scientific">Furfurilactobacillus curtus</name>
    <dbReference type="NCBI Taxonomy" id="1746200"/>
    <lineage>
        <taxon>Bacteria</taxon>
        <taxon>Bacillati</taxon>
        <taxon>Bacillota</taxon>
        <taxon>Bacilli</taxon>
        <taxon>Lactobacillales</taxon>
        <taxon>Lactobacillaceae</taxon>
        <taxon>Furfurilactobacillus</taxon>
    </lineage>
</organism>
<proteinExistence type="predicted"/>